<reference evidence="5" key="1">
    <citation type="journal article" date="2020" name="mSystems">
        <title>Genome- and Community-Level Interaction Insights into Carbon Utilization and Element Cycling Functions of Hydrothermarchaeota in Hydrothermal Sediment.</title>
        <authorList>
            <person name="Zhou Z."/>
            <person name="Liu Y."/>
            <person name="Xu W."/>
            <person name="Pan J."/>
            <person name="Luo Z.H."/>
            <person name="Li M."/>
        </authorList>
    </citation>
    <scope>NUCLEOTIDE SEQUENCE [LARGE SCALE GENOMIC DNA]</scope>
    <source>
        <strain evidence="5">HyVt-485</strain>
    </source>
</reference>
<name>A0A7C5QNN6_9PROT</name>
<dbReference type="PANTHER" id="PTHR42881:SF13">
    <property type="entry name" value="PROLYL ENDOPEPTIDASE"/>
    <property type="match status" value="1"/>
</dbReference>
<feature type="non-terminal residue" evidence="5">
    <location>
        <position position="503"/>
    </location>
</feature>
<proteinExistence type="predicted"/>
<comment type="caution">
    <text evidence="5">The sequence shown here is derived from an EMBL/GenBank/DDBJ whole genome shotgun (WGS) entry which is preliminary data.</text>
</comment>
<evidence type="ECO:0000313" key="5">
    <source>
        <dbReference type="EMBL" id="HHL42381.1"/>
    </source>
</evidence>
<evidence type="ECO:0000256" key="2">
    <source>
        <dbReference type="ARBA" id="ARBA00022801"/>
    </source>
</evidence>
<dbReference type="Proteomes" id="UP000885830">
    <property type="component" value="Unassembled WGS sequence"/>
</dbReference>
<evidence type="ECO:0000256" key="3">
    <source>
        <dbReference type="ARBA" id="ARBA00022825"/>
    </source>
</evidence>
<evidence type="ECO:0000256" key="1">
    <source>
        <dbReference type="ARBA" id="ARBA00022670"/>
    </source>
</evidence>
<dbReference type="Gene3D" id="3.40.50.1820">
    <property type="entry name" value="alpha/beta hydrolase"/>
    <property type="match status" value="1"/>
</dbReference>
<dbReference type="GO" id="GO:0006508">
    <property type="term" value="P:proteolysis"/>
    <property type="evidence" value="ECO:0007669"/>
    <property type="project" value="UniProtKB-KW"/>
</dbReference>
<dbReference type="GO" id="GO:0070012">
    <property type="term" value="F:oligopeptidase activity"/>
    <property type="evidence" value="ECO:0007669"/>
    <property type="project" value="TreeGrafter"/>
</dbReference>
<protein>
    <submittedName>
        <fullName evidence="5">S9 family peptidase</fullName>
    </submittedName>
</protein>
<organism evidence="5">
    <name type="scientific">Hellea balneolensis</name>
    <dbReference type="NCBI Taxonomy" id="287478"/>
    <lineage>
        <taxon>Bacteria</taxon>
        <taxon>Pseudomonadati</taxon>
        <taxon>Pseudomonadota</taxon>
        <taxon>Alphaproteobacteria</taxon>
        <taxon>Maricaulales</taxon>
        <taxon>Robiginitomaculaceae</taxon>
        <taxon>Hellea</taxon>
    </lineage>
</organism>
<dbReference type="SUPFAM" id="SSF53474">
    <property type="entry name" value="alpha/beta-Hydrolases"/>
    <property type="match status" value="1"/>
</dbReference>
<evidence type="ECO:0000259" key="4">
    <source>
        <dbReference type="Pfam" id="PF02897"/>
    </source>
</evidence>
<dbReference type="PRINTS" id="PR00862">
    <property type="entry name" value="PROLIGOPTASE"/>
</dbReference>
<dbReference type="Pfam" id="PF02897">
    <property type="entry name" value="Peptidase_S9_N"/>
    <property type="match status" value="1"/>
</dbReference>
<dbReference type="InterPro" id="IPR029058">
    <property type="entry name" value="AB_hydrolase_fold"/>
</dbReference>
<feature type="domain" description="Peptidase S9A N-terminal" evidence="4">
    <location>
        <begin position="12"/>
        <end position="413"/>
    </location>
</feature>
<keyword evidence="2" id="KW-0378">Hydrolase</keyword>
<keyword evidence="3" id="KW-0720">Serine protease</keyword>
<accession>A0A7C5QNN6</accession>
<sequence length="503" mass="56084">MQYTEPGKRDEDHLWLEDVTGEKALAKVRAWNAKSAKKMQGETYKAMKAELLEVYNSPEKIPYIAYRAGLAHNFWQDDEHVKGIWRTTSLQSYHSDEPKWDTVLDIDALAKAEGKNWVYKGNDCLAPEYTRCMVSLSIGGKDAVERREFDLSSKSFVKDGFLLPESKGGTAWLDKDHLLIGVDFGAGTMTDSGYPMITKLWTRGTKMSEARPLYKGEKTDVGVFPSTFENAQGEDEILIVRAVTFYTTEYFWIPKNGDNGKAWLPVKFPVPLKSSLSGQLGDQILLSLQEPWRGFKSGALISFSANDFMDTGKIDTVHEVITPGPRQSIDGIGVTKDAVLLSLYDNVAGSAYAYEFDKGQWHKTKLDFPPNGKVEIGSTNAKESIAFINTESFLVPDTLWEIDTRTLKTKAVKSLPAWFDASDMVAEQFEATSTDGTKIPYFIVHNKDMKHDGKNPTLLYGYGGFQISLNPSYSATIGRAWLARGGVYVLANTRGGGEFGPKW</sequence>
<dbReference type="AlphaFoldDB" id="A0A7C5QNN6"/>
<dbReference type="InterPro" id="IPR051167">
    <property type="entry name" value="Prolyl_oligopep/macrocyclase"/>
</dbReference>
<dbReference type="GO" id="GO:0004252">
    <property type="term" value="F:serine-type endopeptidase activity"/>
    <property type="evidence" value="ECO:0007669"/>
    <property type="project" value="InterPro"/>
</dbReference>
<dbReference type="SUPFAM" id="SSF50993">
    <property type="entry name" value="Peptidase/esterase 'gauge' domain"/>
    <property type="match status" value="1"/>
</dbReference>
<dbReference type="InterPro" id="IPR023302">
    <property type="entry name" value="Pept_S9A_N"/>
</dbReference>
<dbReference type="EMBL" id="DRMJ01000102">
    <property type="protein sequence ID" value="HHL42381.1"/>
    <property type="molecule type" value="Genomic_DNA"/>
</dbReference>
<dbReference type="InterPro" id="IPR002470">
    <property type="entry name" value="Peptidase_S9A"/>
</dbReference>
<keyword evidence="1" id="KW-0645">Protease</keyword>
<gene>
    <name evidence="5" type="ORF">ENJ42_02080</name>
</gene>
<dbReference type="GO" id="GO:0005829">
    <property type="term" value="C:cytosol"/>
    <property type="evidence" value="ECO:0007669"/>
    <property type="project" value="TreeGrafter"/>
</dbReference>
<dbReference type="PANTHER" id="PTHR42881">
    <property type="entry name" value="PROLYL ENDOPEPTIDASE"/>
    <property type="match status" value="1"/>
</dbReference>